<dbReference type="InterPro" id="IPR036890">
    <property type="entry name" value="HATPase_C_sf"/>
</dbReference>
<organism evidence="3 4">
    <name type="scientific">Sphingomonas olei</name>
    <dbReference type="NCBI Taxonomy" id="1886787"/>
    <lineage>
        <taxon>Bacteria</taxon>
        <taxon>Pseudomonadati</taxon>
        <taxon>Pseudomonadota</taxon>
        <taxon>Alphaproteobacteria</taxon>
        <taxon>Sphingomonadales</taxon>
        <taxon>Sphingomonadaceae</taxon>
        <taxon>Sphingomonas</taxon>
    </lineage>
</organism>
<feature type="transmembrane region" description="Helical" evidence="1">
    <location>
        <begin position="44"/>
        <end position="68"/>
    </location>
</feature>
<reference evidence="3 4" key="1">
    <citation type="submission" date="2019-04" db="EMBL/GenBank/DDBJ databases">
        <title>Microbes associate with the intestines of laboratory mice.</title>
        <authorList>
            <person name="Navarre W."/>
            <person name="Wong E."/>
            <person name="Huang K.C."/>
            <person name="Tropini C."/>
            <person name="Ng K."/>
            <person name="Yu B."/>
        </authorList>
    </citation>
    <scope>NUCLEOTIDE SEQUENCE [LARGE SCALE GENOMIC DNA]</scope>
    <source>
        <strain evidence="3 4">NM83_B4-11</strain>
    </source>
</reference>
<evidence type="ECO:0000256" key="1">
    <source>
        <dbReference type="SAM" id="Phobius"/>
    </source>
</evidence>
<dbReference type="Gene3D" id="3.30.565.10">
    <property type="entry name" value="Histidine kinase-like ATPase, C-terminal domain"/>
    <property type="match status" value="1"/>
</dbReference>
<keyword evidence="1" id="KW-0472">Membrane</keyword>
<dbReference type="Pfam" id="PF06580">
    <property type="entry name" value="His_kinase"/>
    <property type="match status" value="1"/>
</dbReference>
<comment type="caution">
    <text evidence="3">The sequence shown here is derived from an EMBL/GenBank/DDBJ whole genome shotgun (WGS) entry which is preliminary data.</text>
</comment>
<dbReference type="InterPro" id="IPR010559">
    <property type="entry name" value="Sig_transdc_His_kin_internal"/>
</dbReference>
<keyword evidence="1" id="KW-0812">Transmembrane</keyword>
<dbReference type="PANTHER" id="PTHR34220:SF7">
    <property type="entry name" value="SENSOR HISTIDINE KINASE YPDA"/>
    <property type="match status" value="1"/>
</dbReference>
<keyword evidence="1" id="KW-1133">Transmembrane helix</keyword>
<sequence>MIRPPHTFTIVRTAWIAAAWTVVAIAWGPAAALAFSPNPSAGTVLQAIAITFASFVPWAFATPCLFGLCRRNPLGEGRNATSMMVLSLAAVLVVPGLTMIVPILQRIGAEIWPAIIGAPQSAGDLARRILVTSLFALPTYVAVIAIGQTLVWAGRARDQEARSARTELRALRAELSPHFLMNALGSIAQIAHVSADRAEAALSALADVLRGGLMVEAETQTLADELGAVDEHLMLYRELTGALDYQRHVGDGLWHRLVPSRILIPLIENALTHGAALSDGTRQLTIRVANGPSSLRIEVSNPASTTPRPSNGLSSGLAQVQQRLTLLYRERFGMTASLTGEQFNVVLDLPNA</sequence>
<feature type="domain" description="Signal transduction histidine kinase internal region" evidence="2">
    <location>
        <begin position="166"/>
        <end position="235"/>
    </location>
</feature>
<keyword evidence="4" id="KW-1185">Reference proteome</keyword>
<dbReference type="SUPFAM" id="SSF55874">
    <property type="entry name" value="ATPase domain of HSP90 chaperone/DNA topoisomerase II/histidine kinase"/>
    <property type="match status" value="1"/>
</dbReference>
<feature type="transmembrane region" description="Helical" evidence="1">
    <location>
        <begin position="80"/>
        <end position="104"/>
    </location>
</feature>
<dbReference type="Proteomes" id="UP000308038">
    <property type="component" value="Unassembled WGS sequence"/>
</dbReference>
<dbReference type="EMBL" id="SSTI01000026">
    <property type="protein sequence ID" value="THG36907.1"/>
    <property type="molecule type" value="Genomic_DNA"/>
</dbReference>
<feature type="transmembrane region" description="Helical" evidence="1">
    <location>
        <begin position="129"/>
        <end position="153"/>
    </location>
</feature>
<protein>
    <recommendedName>
        <fullName evidence="2">Signal transduction histidine kinase internal region domain-containing protein</fullName>
    </recommendedName>
</protein>
<accession>A0ABY2QD24</accession>
<gene>
    <name evidence="3" type="ORF">E5988_16410</name>
</gene>
<dbReference type="PANTHER" id="PTHR34220">
    <property type="entry name" value="SENSOR HISTIDINE KINASE YPDA"/>
    <property type="match status" value="1"/>
</dbReference>
<evidence type="ECO:0000313" key="4">
    <source>
        <dbReference type="Proteomes" id="UP000308038"/>
    </source>
</evidence>
<dbReference type="InterPro" id="IPR050640">
    <property type="entry name" value="Bact_2-comp_sensor_kinase"/>
</dbReference>
<evidence type="ECO:0000313" key="3">
    <source>
        <dbReference type="EMBL" id="THG36907.1"/>
    </source>
</evidence>
<evidence type="ECO:0000259" key="2">
    <source>
        <dbReference type="Pfam" id="PF06580"/>
    </source>
</evidence>
<name>A0ABY2QD24_9SPHN</name>
<proteinExistence type="predicted"/>